<dbReference type="RefSeq" id="WP_104483120.1">
    <property type="nucleotide sequence ID" value="NZ_CP154825.1"/>
</dbReference>
<dbReference type="PANTHER" id="PTHR11010:SF38">
    <property type="entry name" value="LYSOSOMAL PRO-X CARBOXYPEPTIDASE"/>
    <property type="match status" value="1"/>
</dbReference>
<dbReference type="PROSITE" id="PS51318">
    <property type="entry name" value="TAT"/>
    <property type="match status" value="1"/>
</dbReference>
<feature type="signal peptide" evidence="5">
    <location>
        <begin position="1"/>
        <end position="30"/>
    </location>
</feature>
<dbReference type="GO" id="GO:0008239">
    <property type="term" value="F:dipeptidyl-peptidase activity"/>
    <property type="evidence" value="ECO:0007669"/>
    <property type="project" value="TreeGrafter"/>
</dbReference>
<gene>
    <name evidence="6" type="ORF">CLV40_13362</name>
</gene>
<dbReference type="Proteomes" id="UP000239203">
    <property type="component" value="Unassembled WGS sequence"/>
</dbReference>
<evidence type="ECO:0000256" key="5">
    <source>
        <dbReference type="SAM" id="SignalP"/>
    </source>
</evidence>
<dbReference type="SUPFAM" id="SSF53474">
    <property type="entry name" value="alpha/beta-Hydrolases"/>
    <property type="match status" value="1"/>
</dbReference>
<dbReference type="InterPro" id="IPR029058">
    <property type="entry name" value="AB_hydrolase_fold"/>
</dbReference>
<keyword evidence="1" id="KW-0645">Protease</keyword>
<accession>A0A2S6GD71</accession>
<keyword evidence="2 5" id="KW-0732">Signal</keyword>
<evidence type="ECO:0000256" key="4">
    <source>
        <dbReference type="SAM" id="MobiDB-lite"/>
    </source>
</evidence>
<dbReference type="GO" id="GO:0006508">
    <property type="term" value="P:proteolysis"/>
    <property type="evidence" value="ECO:0007669"/>
    <property type="project" value="UniProtKB-KW"/>
</dbReference>
<dbReference type="Gene3D" id="3.40.50.1820">
    <property type="entry name" value="alpha/beta hydrolase"/>
    <property type="match status" value="1"/>
</dbReference>
<dbReference type="InterPro" id="IPR008761">
    <property type="entry name" value="Peptidase_S37"/>
</dbReference>
<dbReference type="EMBL" id="PTIX01000033">
    <property type="protein sequence ID" value="PPK62796.1"/>
    <property type="molecule type" value="Genomic_DNA"/>
</dbReference>
<evidence type="ECO:0000313" key="6">
    <source>
        <dbReference type="EMBL" id="PPK62796.1"/>
    </source>
</evidence>
<keyword evidence="7" id="KW-1185">Reference proteome</keyword>
<dbReference type="InterPro" id="IPR006311">
    <property type="entry name" value="TAT_signal"/>
</dbReference>
<protein>
    <submittedName>
        <fullName evidence="6">PS-10 peptidase S37</fullName>
    </submittedName>
</protein>
<proteinExistence type="predicted"/>
<evidence type="ECO:0000256" key="1">
    <source>
        <dbReference type="ARBA" id="ARBA00022670"/>
    </source>
</evidence>
<name>A0A2S6GD71_9PSEU</name>
<reference evidence="6 7" key="1">
    <citation type="submission" date="2018-02" db="EMBL/GenBank/DDBJ databases">
        <title>Genomic Encyclopedia of Archaeal and Bacterial Type Strains, Phase II (KMG-II): from individual species to whole genera.</title>
        <authorList>
            <person name="Goeker M."/>
        </authorList>
    </citation>
    <scope>NUCLEOTIDE SEQUENCE [LARGE SCALE GENOMIC DNA]</scope>
    <source>
        <strain evidence="6 7">YU 961-1</strain>
    </source>
</reference>
<dbReference type="OrthoDB" id="3979391at2"/>
<feature type="region of interest" description="Disordered" evidence="4">
    <location>
        <begin position="454"/>
        <end position="484"/>
    </location>
</feature>
<dbReference type="Pfam" id="PF05576">
    <property type="entry name" value="Peptidase_S37"/>
    <property type="match status" value="1"/>
</dbReference>
<dbReference type="ESTHER" id="9pseu-a0a2s6gd71">
    <property type="family name" value="Peptidase_S37"/>
</dbReference>
<comment type="caution">
    <text evidence="6">The sequence shown here is derived from an EMBL/GenBank/DDBJ whole genome shotgun (WGS) entry which is preliminary data.</text>
</comment>
<feature type="chain" id="PRO_5018229525" evidence="5">
    <location>
        <begin position="31"/>
        <end position="484"/>
    </location>
</feature>
<organism evidence="6 7">
    <name type="scientific">Actinokineospora auranticolor</name>
    <dbReference type="NCBI Taxonomy" id="155976"/>
    <lineage>
        <taxon>Bacteria</taxon>
        <taxon>Bacillati</taxon>
        <taxon>Actinomycetota</taxon>
        <taxon>Actinomycetes</taxon>
        <taxon>Pseudonocardiales</taxon>
        <taxon>Pseudonocardiaceae</taxon>
        <taxon>Actinokineospora</taxon>
    </lineage>
</organism>
<evidence type="ECO:0000256" key="3">
    <source>
        <dbReference type="ARBA" id="ARBA00022801"/>
    </source>
</evidence>
<dbReference type="AlphaFoldDB" id="A0A2S6GD71"/>
<evidence type="ECO:0000313" key="7">
    <source>
        <dbReference type="Proteomes" id="UP000239203"/>
    </source>
</evidence>
<feature type="compositionally biased region" description="Basic and acidic residues" evidence="4">
    <location>
        <begin position="471"/>
        <end position="484"/>
    </location>
</feature>
<evidence type="ECO:0000256" key="2">
    <source>
        <dbReference type="ARBA" id="ARBA00022729"/>
    </source>
</evidence>
<sequence length="484" mass="53561">MLIRSRRALVAGLAAAAAVGLTAGAIPAQAAPEPQVATSGHSTDIADRLRAIPGLTIVSESATPPEGYRFFLLTFKQPVDHHRPKGATFEQRFQLLHKDTSRPVVLHTTGYNMPTTAFRSEPTRLIDGNQISVEQRFFSPSRPDPADWDDLDIWQAATDHHRIVSALKRVYPAKWISTGASKGGMTSVYHRRFYPDDVNGVVAYVAPSDVNNPSDRAYDKFFQTVGTDPACRTRLEDVQKEALKRRTSMVAKYQAAADKAGWTFTGVLGSIDRAYEMTILDTGWAFWQYSLQADCVTVPAKTATDDELYAFIDATAGFAFYADQGITPYAPYFYQAATQLGWPQPKFEHLRGLLRYPGLYQANSSLPPELRSRHDARPMVDVDHWVRTRSERMLFVYGANDPWGAEQFVPSRRDSQVYTAPGANHGANIGALVAAERDKATADLRRWAGVSGTPATARAATDGVTDLPITDLDRAEPRNERRPL</sequence>
<keyword evidence="3" id="KW-0378">Hydrolase</keyword>
<dbReference type="PANTHER" id="PTHR11010">
    <property type="entry name" value="PROTEASE S28 PRO-X CARBOXYPEPTIDASE-RELATED"/>
    <property type="match status" value="1"/>
</dbReference>